<dbReference type="GO" id="GO:0016712">
    <property type="term" value="F:oxidoreductase activity, acting on paired donors, with incorporation or reduction of molecular oxygen, reduced flavin or flavoprotein as one donor, and incorporation of one atom of oxygen"/>
    <property type="evidence" value="ECO:0007669"/>
    <property type="project" value="TreeGrafter"/>
</dbReference>
<dbReference type="Gene3D" id="1.10.630.10">
    <property type="entry name" value="Cytochrome P450"/>
    <property type="match status" value="1"/>
</dbReference>
<keyword evidence="6" id="KW-0503">Monooxygenase</keyword>
<sequence>MKNTFVKDADSYLGKMNREVALHVFRGGYYGIIDTSGDVWREHRRFALQVFRNLGLGKNLMQEKILYEVDALIEDLNELSKSGEEFSMQEIWDKRVGCVINQMLFGYRFDENTTDEFRYLKRLLSEAMREVSQPATIISLMYPITRYILPFGPIGKSRWDKMLCYWRAFMDFFDKQIVAHKVNYEEEESRDYVEAYLKEKKKCEDQGDFKSYSILQLKSALFDLWIGGLETTSNTLTWLIVYILHNPTVQDKIHEELDRVIGSGRIITTADKADLPYANAVINETQRLANLLPMNLIHELSRDVDLMGCRLKTGTAVVAQISAVLYDDKRVDVGTRVDELLVDVCMRAVLTGRSGLVMTGGARSRQGGLGELAE</sequence>
<dbReference type="GO" id="GO:0006805">
    <property type="term" value="P:xenobiotic metabolic process"/>
    <property type="evidence" value="ECO:0007669"/>
    <property type="project" value="TreeGrafter"/>
</dbReference>
<evidence type="ECO:0000256" key="5">
    <source>
        <dbReference type="ARBA" id="ARBA00023004"/>
    </source>
</evidence>
<evidence type="ECO:0000313" key="8">
    <source>
        <dbReference type="Proteomes" id="UP000218231"/>
    </source>
</evidence>
<gene>
    <name evidence="7" type="ORF">WR25_19236</name>
</gene>
<reference evidence="7 8" key="1">
    <citation type="journal article" date="2017" name="Curr. Biol.">
        <title>Genome architecture and evolution of a unichromosomal asexual nematode.</title>
        <authorList>
            <person name="Fradin H."/>
            <person name="Zegar C."/>
            <person name="Gutwein M."/>
            <person name="Lucas J."/>
            <person name="Kovtun M."/>
            <person name="Corcoran D."/>
            <person name="Baugh L.R."/>
            <person name="Kiontke K."/>
            <person name="Gunsalus K."/>
            <person name="Fitch D.H."/>
            <person name="Piano F."/>
        </authorList>
    </citation>
    <scope>NUCLEOTIDE SEQUENCE [LARGE SCALE GENOMIC DNA]</scope>
    <source>
        <strain evidence="7">PF1309</strain>
    </source>
</reference>
<dbReference type="PRINTS" id="PR00463">
    <property type="entry name" value="EP450I"/>
</dbReference>
<dbReference type="InterPro" id="IPR050182">
    <property type="entry name" value="Cytochrome_P450_fam2"/>
</dbReference>
<dbReference type="FunFam" id="1.10.630.10:FF:000036">
    <property type="entry name" value="CYtochrome P450 family"/>
    <property type="match status" value="1"/>
</dbReference>
<comment type="similarity">
    <text evidence="2">Belongs to the cytochrome P450 family.</text>
</comment>
<organism evidence="7 8">
    <name type="scientific">Diploscapter pachys</name>
    <dbReference type="NCBI Taxonomy" id="2018661"/>
    <lineage>
        <taxon>Eukaryota</taxon>
        <taxon>Metazoa</taxon>
        <taxon>Ecdysozoa</taxon>
        <taxon>Nematoda</taxon>
        <taxon>Chromadorea</taxon>
        <taxon>Rhabditida</taxon>
        <taxon>Rhabditina</taxon>
        <taxon>Rhabditomorpha</taxon>
        <taxon>Rhabditoidea</taxon>
        <taxon>Rhabditidae</taxon>
        <taxon>Diploscapter</taxon>
    </lineage>
</organism>
<dbReference type="AlphaFoldDB" id="A0A2A2LYE8"/>
<dbReference type="InterPro" id="IPR001128">
    <property type="entry name" value="Cyt_P450"/>
</dbReference>
<dbReference type="InterPro" id="IPR002401">
    <property type="entry name" value="Cyt_P450_E_grp-I"/>
</dbReference>
<dbReference type="OrthoDB" id="1055148at2759"/>
<comment type="cofactor">
    <cofactor evidence="1">
        <name>heme</name>
        <dbReference type="ChEBI" id="CHEBI:30413"/>
    </cofactor>
</comment>
<keyword evidence="5" id="KW-0408">Iron</keyword>
<evidence type="ECO:0000313" key="7">
    <source>
        <dbReference type="EMBL" id="PAV91173.1"/>
    </source>
</evidence>
<protein>
    <recommendedName>
        <fullName evidence="9">Cytochrome P450</fullName>
    </recommendedName>
</protein>
<proteinExistence type="inferred from homology"/>
<dbReference type="STRING" id="2018661.A0A2A2LYE8"/>
<evidence type="ECO:0000256" key="1">
    <source>
        <dbReference type="ARBA" id="ARBA00001971"/>
    </source>
</evidence>
<dbReference type="Pfam" id="PF00067">
    <property type="entry name" value="p450"/>
    <property type="match status" value="1"/>
</dbReference>
<keyword evidence="8" id="KW-1185">Reference proteome</keyword>
<name>A0A2A2LYE8_9BILA</name>
<dbReference type="InterPro" id="IPR036396">
    <property type="entry name" value="Cyt_P450_sf"/>
</dbReference>
<evidence type="ECO:0008006" key="9">
    <source>
        <dbReference type="Google" id="ProtNLM"/>
    </source>
</evidence>
<dbReference type="GO" id="GO:0006082">
    <property type="term" value="P:organic acid metabolic process"/>
    <property type="evidence" value="ECO:0007669"/>
    <property type="project" value="TreeGrafter"/>
</dbReference>
<dbReference type="PANTHER" id="PTHR24300">
    <property type="entry name" value="CYTOCHROME P450 508A4-RELATED"/>
    <property type="match status" value="1"/>
</dbReference>
<keyword evidence="4" id="KW-0560">Oxidoreductase</keyword>
<dbReference type="Proteomes" id="UP000218231">
    <property type="component" value="Unassembled WGS sequence"/>
</dbReference>
<dbReference type="GO" id="GO:0005506">
    <property type="term" value="F:iron ion binding"/>
    <property type="evidence" value="ECO:0007669"/>
    <property type="project" value="InterPro"/>
</dbReference>
<evidence type="ECO:0000256" key="2">
    <source>
        <dbReference type="ARBA" id="ARBA00010617"/>
    </source>
</evidence>
<accession>A0A2A2LYE8</accession>
<evidence type="ECO:0000256" key="4">
    <source>
        <dbReference type="ARBA" id="ARBA00023002"/>
    </source>
</evidence>
<dbReference type="EMBL" id="LIAE01006331">
    <property type="protein sequence ID" value="PAV91173.1"/>
    <property type="molecule type" value="Genomic_DNA"/>
</dbReference>
<evidence type="ECO:0000256" key="3">
    <source>
        <dbReference type="ARBA" id="ARBA00022723"/>
    </source>
</evidence>
<dbReference type="PANTHER" id="PTHR24300:SF369">
    <property type="entry name" value="CYTOCHROME P450 FAMILY"/>
    <property type="match status" value="1"/>
</dbReference>
<dbReference type="GO" id="GO:0020037">
    <property type="term" value="F:heme binding"/>
    <property type="evidence" value="ECO:0007669"/>
    <property type="project" value="InterPro"/>
</dbReference>
<comment type="caution">
    <text evidence="7">The sequence shown here is derived from an EMBL/GenBank/DDBJ whole genome shotgun (WGS) entry which is preliminary data.</text>
</comment>
<evidence type="ECO:0000256" key="6">
    <source>
        <dbReference type="ARBA" id="ARBA00023033"/>
    </source>
</evidence>
<dbReference type="SUPFAM" id="SSF48264">
    <property type="entry name" value="Cytochrome P450"/>
    <property type="match status" value="1"/>
</dbReference>
<dbReference type="GO" id="GO:0005737">
    <property type="term" value="C:cytoplasm"/>
    <property type="evidence" value="ECO:0007669"/>
    <property type="project" value="TreeGrafter"/>
</dbReference>
<keyword evidence="3" id="KW-0479">Metal-binding</keyword>
<dbReference type="PRINTS" id="PR00385">
    <property type="entry name" value="P450"/>
</dbReference>